<dbReference type="STRING" id="1503925.TH53_07860"/>
<dbReference type="EMBL" id="JXRA01000030">
    <property type="protein sequence ID" value="KIO77687.1"/>
    <property type="molecule type" value="Genomic_DNA"/>
</dbReference>
<evidence type="ECO:0000313" key="3">
    <source>
        <dbReference type="Proteomes" id="UP000032049"/>
    </source>
</evidence>
<dbReference type="Proteomes" id="UP000032049">
    <property type="component" value="Unassembled WGS sequence"/>
</dbReference>
<keyword evidence="1" id="KW-0812">Transmembrane</keyword>
<sequence>MPEFSITVILYPANMSLSTYSSETISSNSIVYRSKIGKQSQLIYIITVLAILVTFAALPFIKTPISVKSSGLLQSSMEKTELTIPVNGRIIQLDLKDNKKLKQGDILLVIDASAPKKTRCSGTNPARSDQRIFAGS</sequence>
<dbReference type="AlphaFoldDB" id="A0A0D0GKC6"/>
<comment type="caution">
    <text evidence="2">The sequence shown here is derived from an EMBL/GenBank/DDBJ whole genome shotgun (WGS) entry which is preliminary data.</text>
</comment>
<reference evidence="2 3" key="1">
    <citation type="submission" date="2015-01" db="EMBL/GenBank/DDBJ databases">
        <title>Draft genome sequence of Pedobacter sp. NL19 isolated from sludge of an effluent treatment pond in an abandoned uranium mine.</title>
        <authorList>
            <person name="Santos T."/>
            <person name="Caetano T."/>
            <person name="Covas C."/>
            <person name="Cruz A."/>
            <person name="Mendo S."/>
        </authorList>
    </citation>
    <scope>NUCLEOTIDE SEQUENCE [LARGE SCALE GENOMIC DNA]</scope>
    <source>
        <strain evidence="2 3">NL19</strain>
    </source>
</reference>
<evidence type="ECO:0000313" key="2">
    <source>
        <dbReference type="EMBL" id="KIO77687.1"/>
    </source>
</evidence>
<protein>
    <submittedName>
        <fullName evidence="2">Contig30, whole genome shotgun sequence</fullName>
    </submittedName>
</protein>
<gene>
    <name evidence="2" type="ORF">TH53_07860</name>
</gene>
<name>A0A0D0GKC6_9SPHI</name>
<keyword evidence="1" id="KW-0472">Membrane</keyword>
<feature type="transmembrane region" description="Helical" evidence="1">
    <location>
        <begin position="42"/>
        <end position="61"/>
    </location>
</feature>
<keyword evidence="3" id="KW-1185">Reference proteome</keyword>
<keyword evidence="1" id="KW-1133">Transmembrane helix</keyword>
<organism evidence="2 3">
    <name type="scientific">Pedobacter lusitanus</name>
    <dbReference type="NCBI Taxonomy" id="1503925"/>
    <lineage>
        <taxon>Bacteria</taxon>
        <taxon>Pseudomonadati</taxon>
        <taxon>Bacteroidota</taxon>
        <taxon>Sphingobacteriia</taxon>
        <taxon>Sphingobacteriales</taxon>
        <taxon>Sphingobacteriaceae</taxon>
        <taxon>Pedobacter</taxon>
    </lineage>
</organism>
<accession>A0A0D0GKC6</accession>
<proteinExistence type="predicted"/>
<evidence type="ECO:0000256" key="1">
    <source>
        <dbReference type="SAM" id="Phobius"/>
    </source>
</evidence>